<dbReference type="AlphaFoldDB" id="A0A1G1ZDG4"/>
<sequence>MKCFLCKKQVYRVLTDELRDGTRRKVFYCIACQLGMLSENRSASELKKFYSKEYRTIGKPKLNQKSDAQELFDIYVPFQADRIRFLKPYLTKQARLLDIGCSSGMFLFHAKKYVKEVVGIDYDVAAAEFAAKKCRCRVYTEDIEKTDLPPKHFDIICLFQTVEHIPNPHELLTRLKMYLKPGGIIAIEVPNLHDALNYAYDLPLYHRFFFHASHLWYFTAHSMQKLMIQAGFKGEISYVQDYNVMNHMYWLHHDKPQDNCIPGLSEAALPLRSELPMYTKTELARFIRATDRSYKKELARLGITSNLFYIGKVK</sequence>
<proteinExistence type="predicted"/>
<dbReference type="Pfam" id="PF13489">
    <property type="entry name" value="Methyltransf_23"/>
    <property type="match status" value="1"/>
</dbReference>
<dbReference type="Proteomes" id="UP000177801">
    <property type="component" value="Unassembled WGS sequence"/>
</dbReference>
<gene>
    <name evidence="1" type="ORF">A3G58_02880</name>
</gene>
<accession>A0A1G1ZDG4</accession>
<protein>
    <recommendedName>
        <fullName evidence="3">Methyltransferase domain-containing protein</fullName>
    </recommendedName>
</protein>
<dbReference type="PANTHER" id="PTHR43861">
    <property type="entry name" value="TRANS-ACONITATE 2-METHYLTRANSFERASE-RELATED"/>
    <property type="match status" value="1"/>
</dbReference>
<evidence type="ECO:0000313" key="1">
    <source>
        <dbReference type="EMBL" id="OGY62594.1"/>
    </source>
</evidence>
<dbReference type="InterPro" id="IPR029063">
    <property type="entry name" value="SAM-dependent_MTases_sf"/>
</dbReference>
<comment type="caution">
    <text evidence="1">The sequence shown here is derived from an EMBL/GenBank/DDBJ whole genome shotgun (WGS) entry which is preliminary data.</text>
</comment>
<name>A0A1G1ZDG4_9BACT</name>
<reference evidence="1 2" key="1">
    <citation type="journal article" date="2016" name="Nat. Commun.">
        <title>Thousands of microbial genomes shed light on interconnected biogeochemical processes in an aquifer system.</title>
        <authorList>
            <person name="Anantharaman K."/>
            <person name="Brown C.T."/>
            <person name="Hug L.A."/>
            <person name="Sharon I."/>
            <person name="Castelle C.J."/>
            <person name="Probst A.J."/>
            <person name="Thomas B.C."/>
            <person name="Singh A."/>
            <person name="Wilkins M.J."/>
            <person name="Karaoz U."/>
            <person name="Brodie E.L."/>
            <person name="Williams K.H."/>
            <person name="Hubbard S.S."/>
            <person name="Banfield J.F."/>
        </authorList>
    </citation>
    <scope>NUCLEOTIDE SEQUENCE [LARGE SCALE GENOMIC DNA]</scope>
</reference>
<dbReference type="PANTHER" id="PTHR43861:SF6">
    <property type="entry name" value="METHYLTRANSFERASE TYPE 11"/>
    <property type="match status" value="1"/>
</dbReference>
<dbReference type="CDD" id="cd02440">
    <property type="entry name" value="AdoMet_MTases"/>
    <property type="match status" value="1"/>
</dbReference>
<dbReference type="EMBL" id="MHJD01000009">
    <property type="protein sequence ID" value="OGY62594.1"/>
    <property type="molecule type" value="Genomic_DNA"/>
</dbReference>
<dbReference type="Gene3D" id="3.40.50.150">
    <property type="entry name" value="Vaccinia Virus protein VP39"/>
    <property type="match status" value="1"/>
</dbReference>
<evidence type="ECO:0000313" key="2">
    <source>
        <dbReference type="Proteomes" id="UP000177801"/>
    </source>
</evidence>
<evidence type="ECO:0008006" key="3">
    <source>
        <dbReference type="Google" id="ProtNLM"/>
    </source>
</evidence>
<organism evidence="1 2">
    <name type="scientific">Candidatus Colwellbacteria bacterium RIFCSPLOWO2_12_FULL_46_17</name>
    <dbReference type="NCBI Taxonomy" id="1797695"/>
    <lineage>
        <taxon>Bacteria</taxon>
        <taxon>Candidatus Colwelliibacteriota</taxon>
    </lineage>
</organism>
<dbReference type="SUPFAM" id="SSF53335">
    <property type="entry name" value="S-adenosyl-L-methionine-dependent methyltransferases"/>
    <property type="match status" value="1"/>
</dbReference>